<sequence length="888" mass="98006">MESQLELLETEAEALLDEVRNVQDDADHSQERGNAEEVIETLRHVRVELQRIRTVSAAWAARALKEGREAEPWLVIQRLAPTAFQLHEANTVDGQLDAADMKVWQERIDASRDLVAGMRKASETELNILEKEVADAAVFRGAPLLNPAIPSLPGARSSSGLSLQRCLEKLARVMTDEDAIESSVPFVTVHPDIRRLDVLDQQLQLQMDCRRLEPKLMENEDIAPHTIHSLGIDIVDRGSKLSTTLEEILFSRVKCHSDVLLKKHPASYPQSEASRGAAQKLLASRNAQEGFQGYVKHTVNRIAQLRAVAGIEFEVIPGEEYMLGCNTPLQRLGLYSVCGSVDHEARLDRRTPFWLRSAASKKTSGLGYMDGPQHYAYCGRQRSVRLHTYHLMKRPLSVGQLQSLLADRRFSAALEAVVPPMFRAASWKPSFHLQFMGRNLSGFQQDEVPQGSSDALEVPYFVAEGIAAALGGVVCPFDLWEAGGRGIERDATSAFLFTDVEANRKLKISRKGWISAVDEDDDDAGPVARLVHGEAIRLSKSHDRVLEGILTPFRLEQYARCGAEWNSVVSATDAPTTKGACSGIEWQHATTPRDLSILQSTDEGDLLDNTSFMQSFTMRDAATAPASLWAPDTVDFLPTSHVLRSLADYGTQHIIDGTTASELCDGKSFADDDVFRPDNERSFVGTALYTFGLPQRGLGGPVAAFRIAFPATSEALAALEEAIQERDAACGCDVNFLDLVGSLGKQRKHVAAFRSMLFTDFSKDSLYNTLHYKFAAGGFDVVFAAEVPNPVEQLDFYGSHLLSRPNIVERKSFQYPIGTDHTPATTLPMEGKSLAHYKAAVRDALQGAVTVDNDIEFSFYDTIELPSPPSRSRSTLVGPRKLRISVTW</sequence>
<name>A0A0S4IW06_BODSA</name>
<evidence type="ECO:0000313" key="2">
    <source>
        <dbReference type="EMBL" id="CUG23822.1"/>
    </source>
</evidence>
<feature type="coiled-coil region" evidence="1">
    <location>
        <begin position="5"/>
        <end position="32"/>
    </location>
</feature>
<evidence type="ECO:0000256" key="1">
    <source>
        <dbReference type="SAM" id="Coils"/>
    </source>
</evidence>
<keyword evidence="1" id="KW-0175">Coiled coil</keyword>
<proteinExistence type="predicted"/>
<keyword evidence="3" id="KW-1185">Reference proteome</keyword>
<dbReference type="AlphaFoldDB" id="A0A0S4IW06"/>
<dbReference type="VEuPathDB" id="TriTrypDB:BSAL_76215"/>
<protein>
    <submittedName>
        <fullName evidence="2">Uncharacterized protein</fullName>
    </submittedName>
</protein>
<organism evidence="2 3">
    <name type="scientific">Bodo saltans</name>
    <name type="common">Flagellated protozoan</name>
    <dbReference type="NCBI Taxonomy" id="75058"/>
    <lineage>
        <taxon>Eukaryota</taxon>
        <taxon>Discoba</taxon>
        <taxon>Euglenozoa</taxon>
        <taxon>Kinetoplastea</taxon>
        <taxon>Metakinetoplastina</taxon>
        <taxon>Eubodonida</taxon>
        <taxon>Bodonidae</taxon>
        <taxon>Bodo</taxon>
    </lineage>
</organism>
<gene>
    <name evidence="2" type="ORF">BSAL_76215</name>
</gene>
<dbReference type="EMBL" id="CYKH01000712">
    <property type="protein sequence ID" value="CUG23822.1"/>
    <property type="molecule type" value="Genomic_DNA"/>
</dbReference>
<accession>A0A0S4IW06</accession>
<evidence type="ECO:0000313" key="3">
    <source>
        <dbReference type="Proteomes" id="UP000051952"/>
    </source>
</evidence>
<reference evidence="3" key="1">
    <citation type="submission" date="2015-09" db="EMBL/GenBank/DDBJ databases">
        <authorList>
            <consortium name="Pathogen Informatics"/>
        </authorList>
    </citation>
    <scope>NUCLEOTIDE SEQUENCE [LARGE SCALE GENOMIC DNA]</scope>
    <source>
        <strain evidence="3">Lake Konstanz</strain>
    </source>
</reference>
<dbReference type="Proteomes" id="UP000051952">
    <property type="component" value="Unassembled WGS sequence"/>
</dbReference>